<evidence type="ECO:0000256" key="1">
    <source>
        <dbReference type="SAM" id="MobiDB-lite"/>
    </source>
</evidence>
<feature type="domain" description="Endonuclease/exonuclease/phosphatase" evidence="2">
    <location>
        <begin position="9"/>
        <end position="116"/>
    </location>
</feature>
<name>A0A026W8V2_OOCBI</name>
<dbReference type="OMA" id="SWHERIF"/>
<accession>A0A026W8V2</accession>
<dbReference type="Gene3D" id="3.60.10.10">
    <property type="entry name" value="Endonuclease/exonuclease/phosphatase"/>
    <property type="match status" value="1"/>
</dbReference>
<dbReference type="EMBL" id="KK107332">
    <property type="protein sequence ID" value="EZA52485.1"/>
    <property type="molecule type" value="Genomic_DNA"/>
</dbReference>
<dbReference type="SUPFAM" id="SSF56219">
    <property type="entry name" value="DNase I-like"/>
    <property type="match status" value="1"/>
</dbReference>
<evidence type="ECO:0000259" key="2">
    <source>
        <dbReference type="Pfam" id="PF14529"/>
    </source>
</evidence>
<dbReference type="STRING" id="2015173.A0A026W8V2"/>
<dbReference type="InterPro" id="IPR036691">
    <property type="entry name" value="Endo/exonu/phosph_ase_sf"/>
</dbReference>
<keyword evidence="4" id="KW-1185">Reference proteome</keyword>
<dbReference type="AlphaFoldDB" id="A0A026W8V2"/>
<protein>
    <recommendedName>
        <fullName evidence="2">Endonuclease/exonuclease/phosphatase domain-containing protein</fullName>
    </recommendedName>
</protein>
<feature type="region of interest" description="Disordered" evidence="1">
    <location>
        <begin position="1"/>
        <end position="43"/>
    </location>
</feature>
<organism evidence="3 4">
    <name type="scientific">Ooceraea biroi</name>
    <name type="common">Clonal raider ant</name>
    <name type="synonym">Cerapachys biroi</name>
    <dbReference type="NCBI Taxonomy" id="2015173"/>
    <lineage>
        <taxon>Eukaryota</taxon>
        <taxon>Metazoa</taxon>
        <taxon>Ecdysozoa</taxon>
        <taxon>Arthropoda</taxon>
        <taxon>Hexapoda</taxon>
        <taxon>Insecta</taxon>
        <taxon>Pterygota</taxon>
        <taxon>Neoptera</taxon>
        <taxon>Endopterygota</taxon>
        <taxon>Hymenoptera</taxon>
        <taxon>Apocrita</taxon>
        <taxon>Aculeata</taxon>
        <taxon>Formicoidea</taxon>
        <taxon>Formicidae</taxon>
        <taxon>Dorylinae</taxon>
        <taxon>Ooceraea</taxon>
    </lineage>
</organism>
<dbReference type="Proteomes" id="UP000053097">
    <property type="component" value="Unassembled WGS sequence"/>
</dbReference>
<dbReference type="GO" id="GO:0003824">
    <property type="term" value="F:catalytic activity"/>
    <property type="evidence" value="ECO:0007669"/>
    <property type="project" value="InterPro"/>
</dbReference>
<evidence type="ECO:0000313" key="3">
    <source>
        <dbReference type="EMBL" id="EZA52485.1"/>
    </source>
</evidence>
<evidence type="ECO:0000313" key="4">
    <source>
        <dbReference type="Proteomes" id="UP000053097"/>
    </source>
</evidence>
<dbReference type="InterPro" id="IPR005135">
    <property type="entry name" value="Endo/exonuclease/phosphatase"/>
</dbReference>
<proteinExistence type="predicted"/>
<sequence>MEGGREGIKTIIGGDFNSRTGKEEGKITGIEEEEGERRNSKDGKINKEGRALISFMEEKGWSIFNGNCKGDEVGEYTFTGERGCTVIDYVMGDSEVRERIAEMKIGDKIDSDHQPIEVMIKGTGMKRRGERGLEKCWRGVWNEKGRREFKECIGTIEMREGEIREDWREMEERLKEAMETAEGKIGGRRKKSDEWWDEECKKKKREVRRELRLWRKERGDEERYRERKKEYKQLIEEKKKELIDKWEKKAVETVLGYGVEIWGWKERECIERLEERYLRWILGVDSRTPGYLVRRAAKG</sequence>
<reference evidence="3 4" key="1">
    <citation type="journal article" date="2014" name="Curr. Biol.">
        <title>The genome of the clonal raider ant Cerapachys biroi.</title>
        <authorList>
            <person name="Oxley P.R."/>
            <person name="Ji L."/>
            <person name="Fetter-Pruneda I."/>
            <person name="McKenzie S.K."/>
            <person name="Li C."/>
            <person name="Hu H."/>
            <person name="Zhang G."/>
            <person name="Kronauer D.J."/>
        </authorList>
    </citation>
    <scope>NUCLEOTIDE SEQUENCE [LARGE SCALE GENOMIC DNA]</scope>
</reference>
<gene>
    <name evidence="3" type="ORF">X777_08601</name>
</gene>
<dbReference type="OrthoDB" id="7554824at2759"/>
<dbReference type="Pfam" id="PF14529">
    <property type="entry name" value="Exo_endo_phos_2"/>
    <property type="match status" value="1"/>
</dbReference>